<keyword evidence="3" id="KW-1185">Reference proteome</keyword>
<evidence type="ECO:0000313" key="2">
    <source>
        <dbReference type="EMBL" id="SNS86541.1"/>
    </source>
</evidence>
<protein>
    <submittedName>
        <fullName evidence="2">Amino acid ABC transporter substrate-binding protein, PAAT family</fullName>
    </submittedName>
</protein>
<organism evidence="2 3">
    <name type="scientific">Pseudomonas segetis</name>
    <dbReference type="NCBI Taxonomy" id="298908"/>
    <lineage>
        <taxon>Bacteria</taxon>
        <taxon>Pseudomonadati</taxon>
        <taxon>Pseudomonadota</taxon>
        <taxon>Gammaproteobacteria</taxon>
        <taxon>Pseudomonadales</taxon>
        <taxon>Pseudomonadaceae</taxon>
        <taxon>Pseudomonas</taxon>
    </lineage>
</organism>
<name>A0A239HZ81_9PSED</name>
<evidence type="ECO:0000313" key="3">
    <source>
        <dbReference type="Proteomes" id="UP000242915"/>
    </source>
</evidence>
<dbReference type="RefSeq" id="WP_089360777.1">
    <property type="nucleotide sequence ID" value="NZ_FZOG01000005.1"/>
</dbReference>
<accession>A0A239HZ81</accession>
<keyword evidence="1" id="KW-0732">Signal</keyword>
<dbReference type="EMBL" id="FZOG01000005">
    <property type="protein sequence ID" value="SNS86541.1"/>
    <property type="molecule type" value="Genomic_DNA"/>
</dbReference>
<dbReference type="AlphaFoldDB" id="A0A239HZ81"/>
<gene>
    <name evidence="2" type="ORF">SAMN05216255_3660</name>
</gene>
<sequence>MFKPLIAALLIIFSSTSLARQVVNVSGVYFPPYAFGASEVTSRGLLPELIAALNNQQAEFEFIIVPTSLQRRYADLNNGRVDISLFENPRWGWQDIPNQSVDMGLEDAEVFVARTAQGRQQAYFDKILGKRLALFNGYHYAFAGFNTDPGYLAKAHNAIVSRSLDGNIMMVVHRRADIALVTRSYLKAFFESYPKYAKGLLISERVDQVYAHHAILRNNAPISAQRFSQLLEDLRQSGQLDAIFAPYDIKVVRQDN</sequence>
<feature type="chain" id="PRO_5013258082" evidence="1">
    <location>
        <begin position="20"/>
        <end position="256"/>
    </location>
</feature>
<reference evidence="3" key="1">
    <citation type="submission" date="2017-06" db="EMBL/GenBank/DDBJ databases">
        <authorList>
            <person name="Varghese N."/>
            <person name="Submissions S."/>
        </authorList>
    </citation>
    <scope>NUCLEOTIDE SEQUENCE [LARGE SCALE GENOMIC DNA]</scope>
    <source>
        <strain evidence="3">CIP 108523</strain>
    </source>
</reference>
<proteinExistence type="predicted"/>
<dbReference type="Proteomes" id="UP000242915">
    <property type="component" value="Unassembled WGS sequence"/>
</dbReference>
<evidence type="ECO:0000256" key="1">
    <source>
        <dbReference type="SAM" id="SignalP"/>
    </source>
</evidence>
<dbReference type="SUPFAM" id="SSF53850">
    <property type="entry name" value="Periplasmic binding protein-like II"/>
    <property type="match status" value="1"/>
</dbReference>
<dbReference type="Gene3D" id="3.40.190.10">
    <property type="entry name" value="Periplasmic binding protein-like II"/>
    <property type="match status" value="2"/>
</dbReference>
<feature type="signal peptide" evidence="1">
    <location>
        <begin position="1"/>
        <end position="19"/>
    </location>
</feature>